<evidence type="ECO:0000313" key="1">
    <source>
        <dbReference type="EMBL" id="KAG0568573.1"/>
    </source>
</evidence>
<dbReference type="Proteomes" id="UP000822688">
    <property type="component" value="Chromosome 6"/>
</dbReference>
<sequence length="85" mass="9660">MTSTTTAATSPRLDNTIIQTCHQRHHGPYFHEAECEFRWSSHRPKTGPIHLQSNFIITPNFETGPTGHSICSSPLRLTTHYNRSN</sequence>
<gene>
    <name evidence="1" type="ORF">KC19_6G030100</name>
</gene>
<comment type="caution">
    <text evidence="1">The sequence shown here is derived from an EMBL/GenBank/DDBJ whole genome shotgun (WGS) entry which is preliminary data.</text>
</comment>
<keyword evidence="2" id="KW-1185">Reference proteome</keyword>
<accession>A0A8T0HAX3</accession>
<organism evidence="1 2">
    <name type="scientific">Ceratodon purpureus</name>
    <name type="common">Fire moss</name>
    <name type="synonym">Dicranum purpureum</name>
    <dbReference type="NCBI Taxonomy" id="3225"/>
    <lineage>
        <taxon>Eukaryota</taxon>
        <taxon>Viridiplantae</taxon>
        <taxon>Streptophyta</taxon>
        <taxon>Embryophyta</taxon>
        <taxon>Bryophyta</taxon>
        <taxon>Bryophytina</taxon>
        <taxon>Bryopsida</taxon>
        <taxon>Dicranidae</taxon>
        <taxon>Pseudoditrichales</taxon>
        <taxon>Ditrichaceae</taxon>
        <taxon>Ceratodon</taxon>
    </lineage>
</organism>
<evidence type="ECO:0000313" key="2">
    <source>
        <dbReference type="Proteomes" id="UP000822688"/>
    </source>
</evidence>
<reference evidence="1 2" key="1">
    <citation type="submission" date="2020-06" db="EMBL/GenBank/DDBJ databases">
        <title>WGS assembly of Ceratodon purpureus strain R40.</title>
        <authorList>
            <person name="Carey S.B."/>
            <person name="Jenkins J."/>
            <person name="Shu S."/>
            <person name="Lovell J.T."/>
            <person name="Sreedasyam A."/>
            <person name="Maumus F."/>
            <person name="Tiley G.P."/>
            <person name="Fernandez-Pozo N."/>
            <person name="Barry K."/>
            <person name="Chen C."/>
            <person name="Wang M."/>
            <person name="Lipzen A."/>
            <person name="Daum C."/>
            <person name="Saski C.A."/>
            <person name="Payton A.C."/>
            <person name="Mcbreen J.C."/>
            <person name="Conrad R.E."/>
            <person name="Kollar L.M."/>
            <person name="Olsson S."/>
            <person name="Huttunen S."/>
            <person name="Landis J.B."/>
            <person name="Wickett N.J."/>
            <person name="Johnson M.G."/>
            <person name="Rensing S.A."/>
            <person name="Grimwood J."/>
            <person name="Schmutz J."/>
            <person name="Mcdaniel S.F."/>
        </authorList>
    </citation>
    <scope>NUCLEOTIDE SEQUENCE [LARGE SCALE GENOMIC DNA]</scope>
    <source>
        <strain evidence="1 2">R40</strain>
    </source>
</reference>
<dbReference type="EMBL" id="CM026427">
    <property type="protein sequence ID" value="KAG0568573.1"/>
    <property type="molecule type" value="Genomic_DNA"/>
</dbReference>
<name>A0A8T0HAX3_CERPU</name>
<dbReference type="AlphaFoldDB" id="A0A8T0HAX3"/>
<proteinExistence type="predicted"/>
<protein>
    <submittedName>
        <fullName evidence="1">Uncharacterized protein</fullName>
    </submittedName>
</protein>